<protein>
    <submittedName>
        <fullName evidence="1">Uncharacterized protein</fullName>
    </submittedName>
</protein>
<organism evidence="1">
    <name type="scientific">marine sediment metagenome</name>
    <dbReference type="NCBI Taxonomy" id="412755"/>
    <lineage>
        <taxon>unclassified sequences</taxon>
        <taxon>metagenomes</taxon>
        <taxon>ecological metagenomes</taxon>
    </lineage>
</organism>
<dbReference type="AlphaFoldDB" id="A0A0F9DXU9"/>
<gene>
    <name evidence="1" type="ORF">LCGC14_2142840</name>
</gene>
<name>A0A0F9DXU9_9ZZZZ</name>
<accession>A0A0F9DXU9</accession>
<reference evidence="1" key="1">
    <citation type="journal article" date="2015" name="Nature">
        <title>Complex archaea that bridge the gap between prokaryotes and eukaryotes.</title>
        <authorList>
            <person name="Spang A."/>
            <person name="Saw J.H."/>
            <person name="Jorgensen S.L."/>
            <person name="Zaremba-Niedzwiedzka K."/>
            <person name="Martijn J."/>
            <person name="Lind A.E."/>
            <person name="van Eijk R."/>
            <person name="Schleper C."/>
            <person name="Guy L."/>
            <person name="Ettema T.J."/>
        </authorList>
    </citation>
    <scope>NUCLEOTIDE SEQUENCE</scope>
</reference>
<evidence type="ECO:0000313" key="1">
    <source>
        <dbReference type="EMBL" id="KKL66653.1"/>
    </source>
</evidence>
<proteinExistence type="predicted"/>
<dbReference type="EMBL" id="LAZR01027136">
    <property type="protein sequence ID" value="KKL66653.1"/>
    <property type="molecule type" value="Genomic_DNA"/>
</dbReference>
<sequence>MAARQYQFDVGTSAVELDGTEFRGWMLRNYSSVVIYLGDANVLTTDGFPIDAGQFFSPGEIAHDQLTGKVADIKLYAIAGSASNDLRVLVPGRSDG</sequence>
<comment type="caution">
    <text evidence="1">The sequence shown here is derived from an EMBL/GenBank/DDBJ whole genome shotgun (WGS) entry which is preliminary data.</text>
</comment>